<name>S6AK65_SULDS</name>
<dbReference type="AlphaFoldDB" id="S6AK65"/>
<dbReference type="EMBL" id="AP013066">
    <property type="protein sequence ID" value="BAN36751.1"/>
    <property type="molecule type" value="Genomic_DNA"/>
</dbReference>
<protein>
    <recommendedName>
        <fullName evidence="4">PEP-CTERM system associated protein</fullName>
    </recommendedName>
</protein>
<feature type="signal peptide" evidence="1">
    <location>
        <begin position="1"/>
        <end position="37"/>
    </location>
</feature>
<gene>
    <name evidence="2" type="ORF">SCD_n02952</name>
</gene>
<dbReference type="KEGG" id="sdr:SCD_n02952"/>
<feature type="chain" id="PRO_5004545680" description="PEP-CTERM system associated protein" evidence="1">
    <location>
        <begin position="38"/>
        <end position="523"/>
    </location>
</feature>
<evidence type="ECO:0000313" key="3">
    <source>
        <dbReference type="Proteomes" id="UP000015559"/>
    </source>
</evidence>
<sequence>MVTTAKAPGSGTCHRLSFPATCSIATAMLLVYSHAGAAEWKISPSLDLKETYTDNVKLAPSGQEKSEFITQVNPGISLTGTGPRLKLNASYVMQNLVYAEESSQNTMNHLLNASANAELVDDLLFLDGRAAISQQNISLSGPQAADNVNTTGNRTEVQTYSVSPYLRHKFSNFASTEVRYTHDEVSTGGSGLWNSQSDRIQLGLNSGSAFSTLGWGLNYSSGKTSYGNTTNTPDIDTEVLSGNLSYPVTPKFRLTATGGYEKNNYISIGTKPDGSFWSAGFSWTPSATTSLDASAGRRFFGDTYSLAASHRTRLTTWSLGYSEDITSTRDQFLIPATIDTASFLNQLLAATMPDPVIRKLYVDAITLRVGPSLAESVNYLTNRLFLQKRLQASVAVTGAKNTLILSLFHATRDAQTSQTQDSTLFGSSALALSDSTKQVGGNAFWNWRIGPRTSANINAGYTRNSYPSLGRTDNDKTIRLSLTRQFQPKLNGSVELRRLQRDSSQDSGDYSENALTASLFMRF</sequence>
<evidence type="ECO:0008006" key="4">
    <source>
        <dbReference type="Google" id="ProtNLM"/>
    </source>
</evidence>
<keyword evidence="3" id="KW-1185">Reference proteome</keyword>
<keyword evidence="1" id="KW-0732">Signal</keyword>
<dbReference type="NCBIfam" id="TIGR03016">
    <property type="entry name" value="pepcterm_hypo_1"/>
    <property type="match status" value="1"/>
</dbReference>
<organism evidence="2 3">
    <name type="scientific">Sulfuricella denitrificans (strain DSM 22764 / NBRC 105220 / skB26)</name>
    <dbReference type="NCBI Taxonomy" id="1163617"/>
    <lineage>
        <taxon>Bacteria</taxon>
        <taxon>Pseudomonadati</taxon>
        <taxon>Pseudomonadota</taxon>
        <taxon>Betaproteobacteria</taxon>
        <taxon>Nitrosomonadales</taxon>
        <taxon>Sulfuricellaceae</taxon>
        <taxon>Sulfuricella</taxon>
    </lineage>
</organism>
<evidence type="ECO:0000313" key="2">
    <source>
        <dbReference type="EMBL" id="BAN36751.1"/>
    </source>
</evidence>
<accession>S6AK65</accession>
<dbReference type="Proteomes" id="UP000015559">
    <property type="component" value="Chromosome"/>
</dbReference>
<dbReference type="RefSeq" id="WP_023507054.1">
    <property type="nucleotide sequence ID" value="NC_022357.1"/>
</dbReference>
<dbReference type="HOGENOM" id="CLU_037738_1_0_4"/>
<evidence type="ECO:0000256" key="1">
    <source>
        <dbReference type="SAM" id="SignalP"/>
    </source>
</evidence>
<proteinExistence type="predicted"/>
<dbReference type="OrthoDB" id="8522878at2"/>
<dbReference type="SUPFAM" id="SSF56935">
    <property type="entry name" value="Porins"/>
    <property type="match status" value="1"/>
</dbReference>
<dbReference type="InterPro" id="IPR017467">
    <property type="entry name" value="CHP03016_PEP-CTERM"/>
</dbReference>
<dbReference type="eggNOG" id="COG5338">
    <property type="taxonomic scope" value="Bacteria"/>
</dbReference>
<dbReference type="STRING" id="1163617.SCD_n02952"/>
<reference evidence="2 3" key="1">
    <citation type="journal article" date="2012" name="Appl. Environ. Microbiol.">
        <title>Draft genome sequence of a psychrotolerant sulfur-oxidizing bacterium, Sulfuricella denitrificans skB26, and proteomic insights into cold adaptation.</title>
        <authorList>
            <person name="Watanabe T."/>
            <person name="Kojima H."/>
            <person name="Fukui M."/>
        </authorList>
    </citation>
    <scope>NUCLEOTIDE SEQUENCE [LARGE SCALE GENOMIC DNA]</scope>
    <source>
        <strain evidence="3">skB26</strain>
    </source>
</reference>